<accession>A0ABU1H169</accession>
<comment type="caution">
    <text evidence="1">The sequence shown here is derived from an EMBL/GenBank/DDBJ whole genome shotgun (WGS) entry which is preliminary data.</text>
</comment>
<protein>
    <recommendedName>
        <fullName evidence="3">Secreted protein</fullName>
    </recommendedName>
</protein>
<dbReference type="EMBL" id="JARWAN010000004">
    <property type="protein sequence ID" value="MDR5898055.1"/>
    <property type="molecule type" value="Genomic_DNA"/>
</dbReference>
<evidence type="ECO:0008006" key="3">
    <source>
        <dbReference type="Google" id="ProtNLM"/>
    </source>
</evidence>
<sequence>MPATLNATLSSSRSPRRYATARWWLAGLLVSCLLPVSLHPAEALRNGERSVCTYLWVPAVLRARSRRVALKRQWRHYFDAHFSVLRWAQPTSVIVHVRTVVVVFVAALDVQTRRGPPQAAA</sequence>
<organism evidence="1 2">
    <name type="scientific">Vreelandella vilamensis</name>
    <dbReference type="NCBI Taxonomy" id="531309"/>
    <lineage>
        <taxon>Bacteria</taxon>
        <taxon>Pseudomonadati</taxon>
        <taxon>Pseudomonadota</taxon>
        <taxon>Gammaproteobacteria</taxon>
        <taxon>Oceanospirillales</taxon>
        <taxon>Halomonadaceae</taxon>
        <taxon>Vreelandella</taxon>
    </lineage>
</organism>
<dbReference type="Proteomes" id="UP001254564">
    <property type="component" value="Unassembled WGS sequence"/>
</dbReference>
<name>A0ABU1H169_9GAMM</name>
<evidence type="ECO:0000313" key="1">
    <source>
        <dbReference type="EMBL" id="MDR5898055.1"/>
    </source>
</evidence>
<reference evidence="1 2" key="1">
    <citation type="submission" date="2023-04" db="EMBL/GenBank/DDBJ databases">
        <title>A long-awaited taxogenomic arrangement of the family Halomonadaceae.</title>
        <authorList>
            <person name="De La Haba R."/>
            <person name="Chuvochina M."/>
            <person name="Wittouck S."/>
            <person name="Arahal D.R."/>
            <person name="Sanchez-Porro C."/>
            <person name="Hugenholtz P."/>
            <person name="Ventosa A."/>
        </authorList>
    </citation>
    <scope>NUCLEOTIDE SEQUENCE [LARGE SCALE GENOMIC DNA]</scope>
    <source>
        <strain evidence="1 2">DSM 21020</strain>
    </source>
</reference>
<gene>
    <name evidence="1" type="ORF">QC823_03495</name>
</gene>
<evidence type="ECO:0000313" key="2">
    <source>
        <dbReference type="Proteomes" id="UP001254564"/>
    </source>
</evidence>
<dbReference type="RefSeq" id="WP_309654971.1">
    <property type="nucleotide sequence ID" value="NZ_JARWAN010000004.1"/>
</dbReference>
<keyword evidence="2" id="KW-1185">Reference proteome</keyword>
<proteinExistence type="predicted"/>